<comment type="caution">
    <text evidence="9">The sequence shown here is derived from an EMBL/GenBank/DDBJ whole genome shotgun (WGS) entry which is preliminary data.</text>
</comment>
<evidence type="ECO:0000256" key="5">
    <source>
        <dbReference type="ARBA" id="ARBA00022884"/>
    </source>
</evidence>
<keyword evidence="4" id="KW-0963">Cytoplasm</keyword>
<feature type="compositionally biased region" description="Low complexity" evidence="7">
    <location>
        <begin position="17"/>
        <end position="26"/>
    </location>
</feature>
<feature type="domain" description="mRNA decay factor PAT1" evidence="8">
    <location>
        <begin position="727"/>
        <end position="816"/>
    </location>
</feature>
<dbReference type="GO" id="GO:0005634">
    <property type="term" value="C:nucleus"/>
    <property type="evidence" value="ECO:0007669"/>
    <property type="project" value="UniProtKB-SubCell"/>
</dbReference>
<feature type="region of interest" description="Disordered" evidence="7">
    <location>
        <begin position="125"/>
        <end position="151"/>
    </location>
</feature>
<keyword evidence="10" id="KW-1185">Reference proteome</keyword>
<comment type="similarity">
    <text evidence="3">Belongs to the PAT1 family.</text>
</comment>
<comment type="subcellular location">
    <subcellularLocation>
        <location evidence="2">Cytoplasm</location>
        <location evidence="2">P-body</location>
    </subcellularLocation>
    <subcellularLocation>
        <location evidence="1">Nucleus</location>
    </subcellularLocation>
</comment>
<dbReference type="InterPro" id="IPR019167">
    <property type="entry name" value="PAT1_dom"/>
</dbReference>
<dbReference type="GO" id="GO:0003723">
    <property type="term" value="F:RNA binding"/>
    <property type="evidence" value="ECO:0007669"/>
    <property type="project" value="UniProtKB-KW"/>
</dbReference>
<dbReference type="GO" id="GO:0000932">
    <property type="term" value="C:P-body"/>
    <property type="evidence" value="ECO:0007669"/>
    <property type="project" value="UniProtKB-SubCell"/>
</dbReference>
<evidence type="ECO:0000313" key="10">
    <source>
        <dbReference type="Proteomes" id="UP001176517"/>
    </source>
</evidence>
<proteinExistence type="inferred from homology"/>
<dbReference type="Proteomes" id="UP001176517">
    <property type="component" value="Unassembled WGS sequence"/>
</dbReference>
<dbReference type="GO" id="GO:0000290">
    <property type="term" value="P:deadenylation-dependent decapping of nuclear-transcribed mRNA"/>
    <property type="evidence" value="ECO:0007669"/>
    <property type="project" value="InterPro"/>
</dbReference>
<evidence type="ECO:0000256" key="7">
    <source>
        <dbReference type="SAM" id="MobiDB-lite"/>
    </source>
</evidence>
<evidence type="ECO:0000259" key="8">
    <source>
        <dbReference type="Pfam" id="PF09770"/>
    </source>
</evidence>
<evidence type="ECO:0000256" key="2">
    <source>
        <dbReference type="ARBA" id="ARBA00004201"/>
    </source>
</evidence>
<dbReference type="InterPro" id="IPR039900">
    <property type="entry name" value="Pat1-like"/>
</dbReference>
<evidence type="ECO:0000256" key="6">
    <source>
        <dbReference type="ARBA" id="ARBA00023242"/>
    </source>
</evidence>
<dbReference type="Pfam" id="PF09770">
    <property type="entry name" value="PAT1"/>
    <property type="match status" value="4"/>
</dbReference>
<feature type="compositionally biased region" description="Low complexity" evidence="7">
    <location>
        <begin position="494"/>
        <end position="510"/>
    </location>
</feature>
<keyword evidence="6" id="KW-0539">Nucleus</keyword>
<feature type="region of interest" description="Disordered" evidence="7">
    <location>
        <begin position="1"/>
        <end position="32"/>
    </location>
</feature>
<feature type="domain" description="mRNA decay factor PAT1" evidence="8">
    <location>
        <begin position="1"/>
        <end position="476"/>
    </location>
</feature>
<keyword evidence="5" id="KW-0694">RNA-binding</keyword>
<sequence length="980" mass="104514">MSFFGFDTTLPRDRHSQAPAQQQQDASGRGGEDIEVYTWGEATYDGLGDTLVEDGDDFNDDTFGVPTASLASDFDFSNTPGFTSAGQPLAPRAPQSAQVPAKKSNNANAFASSLEDLWAMPSFGGSSASASKKQGTPGPATPTAPTAAPTAPRSLAEIEAELLAGRSSSGAPPPPPPTAPPAGGDRPPLTLAQVEAEMLAQRGTATPPQVPAQPQALAALMGQAQAQAPAPATPPTSVLSLLPQAPPQPLPPSISATLNTVVNTGGQTVTAQQRAAAHIASMHALLNALPPHVRGAVLALPPNLHFEALQDVVRQFPTLLASSKPSADGEPAPPADEGSILVQQDAVRYMLERAAKRVEEQQREEAKRRIRLGKIHSMSSHNNIMTNSDKDFITRIQVSQLVTNDPYSDDFYAHIYFAIRGNPNKPAAVAGTGATAASGKENKKRGAKARQLTRRENAMLRMQQQVQRLVENRKERMEKIASASAAVTTTKDGTSTPTLKPATTAAASTSSDAASAAASQTATLAGVLGKISLGTANHPKQMLAIRPESTSTTAAGLANDAVRQALAGASLVTTSDQGSVGPDGKRAPLTRYQVLSILEKLYDLVMSLEQRRRDVPQASSETEDEETKKWNEEQEALTSTLWKELRVLEPLDISDPHPFVSLLSSVKGKKFLPRALRHLSAEQTLTVLTMIVASFQTLDVVKEANALDDNVMLLAQQQQHQRGPATFTASETQILRAQRDHLERQTESFSNFIVPSMLSLMANAPLKVVSGMIALFVERNDVVRVARTRPGVAFLTIFLSRAESLKQSGNNNNNNNNAAAVGAGAGAETAETASSPEDLQQWNEIFNLLFHRISAPGILPSLFPSARLAAADSTPFAASTTGVQQATVGDEADEPVWNLTAALAVSSSMEQQQVLVQELREKILENIFKAREVARRRREQFHPAQGVVGNEPEVDASDVRIRNVNLLLHALNLDATQITI</sequence>
<dbReference type="AlphaFoldDB" id="A0AAN6JT68"/>
<dbReference type="GO" id="GO:0033962">
    <property type="term" value="P:P-body assembly"/>
    <property type="evidence" value="ECO:0007669"/>
    <property type="project" value="TreeGrafter"/>
</dbReference>
<gene>
    <name evidence="9" type="primary">PAT1</name>
    <name evidence="9" type="ORF">OC846_002201</name>
</gene>
<organism evidence="9 10">
    <name type="scientific">Tilletia horrida</name>
    <dbReference type="NCBI Taxonomy" id="155126"/>
    <lineage>
        <taxon>Eukaryota</taxon>
        <taxon>Fungi</taxon>
        <taxon>Dikarya</taxon>
        <taxon>Basidiomycota</taxon>
        <taxon>Ustilaginomycotina</taxon>
        <taxon>Exobasidiomycetes</taxon>
        <taxon>Tilletiales</taxon>
        <taxon>Tilletiaceae</taxon>
        <taxon>Tilletia</taxon>
    </lineage>
</organism>
<feature type="region of interest" description="Disordered" evidence="7">
    <location>
        <begin position="808"/>
        <end position="836"/>
    </location>
</feature>
<feature type="region of interest" description="Disordered" evidence="7">
    <location>
        <begin position="165"/>
        <end position="188"/>
    </location>
</feature>
<protein>
    <submittedName>
        <fullName evidence="9">DNA topoisomerase 2-associated protein pat1</fullName>
    </submittedName>
</protein>
<evidence type="ECO:0000256" key="1">
    <source>
        <dbReference type="ARBA" id="ARBA00004123"/>
    </source>
</evidence>
<feature type="region of interest" description="Disordered" evidence="7">
    <location>
        <begin position="74"/>
        <end position="104"/>
    </location>
</feature>
<reference evidence="9" key="1">
    <citation type="journal article" date="2023" name="PhytoFront">
        <title>Draft Genome Resources of Seven Strains of Tilletia horrida, Causal Agent of Kernel Smut of Rice.</title>
        <authorList>
            <person name="Khanal S."/>
            <person name="Antony Babu S."/>
            <person name="Zhou X.G."/>
        </authorList>
    </citation>
    <scope>NUCLEOTIDE SEQUENCE</scope>
    <source>
        <strain evidence="9">TX6</strain>
    </source>
</reference>
<evidence type="ECO:0000313" key="9">
    <source>
        <dbReference type="EMBL" id="KAK0554190.1"/>
    </source>
</evidence>
<evidence type="ECO:0000256" key="4">
    <source>
        <dbReference type="ARBA" id="ARBA00022490"/>
    </source>
</evidence>
<feature type="compositionally biased region" description="Polar residues" evidence="7">
    <location>
        <begin position="75"/>
        <end position="86"/>
    </location>
</feature>
<feature type="domain" description="mRNA decay factor PAT1" evidence="8">
    <location>
        <begin position="523"/>
        <end position="716"/>
    </location>
</feature>
<feature type="domain" description="mRNA decay factor PAT1" evidence="8">
    <location>
        <begin position="832"/>
        <end position="975"/>
    </location>
</feature>
<evidence type="ECO:0000256" key="3">
    <source>
        <dbReference type="ARBA" id="ARBA00009138"/>
    </source>
</evidence>
<dbReference type="PANTHER" id="PTHR21551:SF0">
    <property type="entry name" value="PROTEIN ASSOCIATED WITH TOPO II RELATED-1, ISOFORM A"/>
    <property type="match status" value="1"/>
</dbReference>
<dbReference type="PANTHER" id="PTHR21551">
    <property type="entry name" value="TOPOISOMERASE II-ASSOCIATED PROTEIN PAT1"/>
    <property type="match status" value="1"/>
</dbReference>
<feature type="region of interest" description="Disordered" evidence="7">
    <location>
        <begin position="612"/>
        <end position="631"/>
    </location>
</feature>
<accession>A0AAN6JT68</accession>
<feature type="region of interest" description="Disordered" evidence="7">
    <location>
        <begin position="481"/>
        <end position="510"/>
    </location>
</feature>
<name>A0AAN6JT68_9BASI</name>
<feature type="compositionally biased region" description="Low complexity" evidence="7">
    <location>
        <begin position="809"/>
        <end position="833"/>
    </location>
</feature>
<feature type="compositionally biased region" description="Pro residues" evidence="7">
    <location>
        <begin position="171"/>
        <end position="180"/>
    </location>
</feature>
<dbReference type="EMBL" id="JAPDMZ010000040">
    <property type="protein sequence ID" value="KAK0554190.1"/>
    <property type="molecule type" value="Genomic_DNA"/>
</dbReference>